<evidence type="ECO:0000256" key="1">
    <source>
        <dbReference type="ARBA" id="ARBA00022801"/>
    </source>
</evidence>
<dbReference type="AlphaFoldDB" id="A0A9X2L8P8"/>
<evidence type="ECO:0000313" key="4">
    <source>
        <dbReference type="Proteomes" id="UP001142610"/>
    </source>
</evidence>
<dbReference type="EMBL" id="JANIBC010000003">
    <property type="protein sequence ID" value="MCQ8184974.1"/>
    <property type="molecule type" value="Genomic_DNA"/>
</dbReference>
<dbReference type="GO" id="GO:0016787">
    <property type="term" value="F:hydrolase activity"/>
    <property type="evidence" value="ECO:0007669"/>
    <property type="project" value="UniProtKB-KW"/>
</dbReference>
<dbReference type="InterPro" id="IPR029058">
    <property type="entry name" value="AB_hydrolase_fold"/>
</dbReference>
<keyword evidence="1 3" id="KW-0378">Hydrolase</keyword>
<evidence type="ECO:0000259" key="2">
    <source>
        <dbReference type="Pfam" id="PF00561"/>
    </source>
</evidence>
<sequence>MSLPLGFPEPRRVRAGGVTFSVHEAGPEDGLPLLLLHGWPELAFSWAPIVPALTKAGCRLVMPDIKGFGGTSAPLDPEAYRMEVLTRDYANLLDALGIEKAVLVGHDWGGAISWPLAQRIPERLLGVAVYCTPWPAPAPVPPLAIYQRKMGEDFYITQFQDPKLPNAVFGGKEEAFFRFVLRPGPPREVWPKLLPAALALPERFAEWQDEKTDQVAPPEAIAHYAEVYGRTGHEGPTMVYRAIDLHWHERQAFDPIIDLPALMVTAERDMMLPPEASEGMEERIPKLSRASLDSGHWVSWEAPDGSAQALLGWLREEHFLNG</sequence>
<accession>A0A9X2L8P8</accession>
<dbReference type="RefSeq" id="WP_256618835.1">
    <property type="nucleotide sequence ID" value="NZ_JANIBC010000003.1"/>
</dbReference>
<comment type="caution">
    <text evidence="3">The sequence shown here is derived from an EMBL/GenBank/DDBJ whole genome shotgun (WGS) entry which is preliminary data.</text>
</comment>
<protein>
    <submittedName>
        <fullName evidence="3">Alpha/beta hydrolase</fullName>
    </submittedName>
</protein>
<dbReference type="SUPFAM" id="SSF53474">
    <property type="entry name" value="alpha/beta-Hydrolases"/>
    <property type="match status" value="1"/>
</dbReference>
<feature type="domain" description="AB hydrolase-1" evidence="2">
    <location>
        <begin position="32"/>
        <end position="303"/>
    </location>
</feature>
<gene>
    <name evidence="3" type="ORF">NOG11_06170</name>
</gene>
<dbReference type="Proteomes" id="UP001142610">
    <property type="component" value="Unassembled WGS sequence"/>
</dbReference>
<dbReference type="InterPro" id="IPR000073">
    <property type="entry name" value="AB_hydrolase_1"/>
</dbReference>
<dbReference type="PRINTS" id="PR00412">
    <property type="entry name" value="EPOXHYDRLASE"/>
</dbReference>
<organism evidence="3 4">
    <name type="scientific">Parvularcula maris</name>
    <dbReference type="NCBI Taxonomy" id="2965077"/>
    <lineage>
        <taxon>Bacteria</taxon>
        <taxon>Pseudomonadati</taxon>
        <taxon>Pseudomonadota</taxon>
        <taxon>Alphaproteobacteria</taxon>
        <taxon>Parvularculales</taxon>
        <taxon>Parvularculaceae</taxon>
        <taxon>Parvularcula</taxon>
    </lineage>
</organism>
<evidence type="ECO:0000313" key="3">
    <source>
        <dbReference type="EMBL" id="MCQ8184974.1"/>
    </source>
</evidence>
<dbReference type="Gene3D" id="3.40.50.1820">
    <property type="entry name" value="alpha/beta hydrolase"/>
    <property type="match status" value="1"/>
</dbReference>
<dbReference type="PRINTS" id="PR00111">
    <property type="entry name" value="ABHYDROLASE"/>
</dbReference>
<reference evidence="3" key="1">
    <citation type="submission" date="2022-07" db="EMBL/GenBank/DDBJ databases">
        <title>Parvularcula maris sp. nov., an algicidal bacterium isolated from seawater.</title>
        <authorList>
            <person name="Li F."/>
        </authorList>
    </citation>
    <scope>NUCLEOTIDE SEQUENCE</scope>
    <source>
        <strain evidence="3">BGMRC 0090</strain>
    </source>
</reference>
<proteinExistence type="predicted"/>
<keyword evidence="4" id="KW-1185">Reference proteome</keyword>
<dbReference type="Pfam" id="PF00561">
    <property type="entry name" value="Abhydrolase_1"/>
    <property type="match status" value="1"/>
</dbReference>
<dbReference type="InterPro" id="IPR000639">
    <property type="entry name" value="Epox_hydrolase-like"/>
</dbReference>
<dbReference type="PANTHER" id="PTHR43329">
    <property type="entry name" value="EPOXIDE HYDROLASE"/>
    <property type="match status" value="1"/>
</dbReference>
<name>A0A9X2L8P8_9PROT</name>